<organism evidence="1 2">
    <name type="scientific">Phytophthora fragariaefolia</name>
    <dbReference type="NCBI Taxonomy" id="1490495"/>
    <lineage>
        <taxon>Eukaryota</taxon>
        <taxon>Sar</taxon>
        <taxon>Stramenopiles</taxon>
        <taxon>Oomycota</taxon>
        <taxon>Peronosporomycetes</taxon>
        <taxon>Peronosporales</taxon>
        <taxon>Peronosporaceae</taxon>
        <taxon>Phytophthora</taxon>
    </lineage>
</organism>
<name>A0A9W7DBL6_9STRA</name>
<dbReference type="AlphaFoldDB" id="A0A9W7DBL6"/>
<accession>A0A9W7DBL6</accession>
<keyword evidence="2" id="KW-1185">Reference proteome</keyword>
<evidence type="ECO:0000313" key="2">
    <source>
        <dbReference type="Proteomes" id="UP001165121"/>
    </source>
</evidence>
<evidence type="ECO:0000313" key="1">
    <source>
        <dbReference type="EMBL" id="GMG17957.1"/>
    </source>
</evidence>
<reference evidence="1" key="1">
    <citation type="submission" date="2023-04" db="EMBL/GenBank/DDBJ databases">
        <title>Phytophthora fragariaefolia NBRC 109709.</title>
        <authorList>
            <person name="Ichikawa N."/>
            <person name="Sato H."/>
            <person name="Tonouchi N."/>
        </authorList>
    </citation>
    <scope>NUCLEOTIDE SEQUENCE</scope>
    <source>
        <strain evidence="1">NBRC 109709</strain>
    </source>
</reference>
<sequence>MMLSTVEIGLSDVTLTPPDIWHIIRDIFYNDDDVIVQGASKKQVLGRLYRSKTAPFGRKIYGRIEREPLWDVRINPGLKLFQFRFAYYEEDLASSYWMVTSSTC</sequence>
<gene>
    <name evidence="1" type="ORF">Pfra01_003047300</name>
</gene>
<dbReference type="EMBL" id="BSXT01019168">
    <property type="protein sequence ID" value="GMG17957.1"/>
    <property type="molecule type" value="Genomic_DNA"/>
</dbReference>
<dbReference type="Proteomes" id="UP001165121">
    <property type="component" value="Unassembled WGS sequence"/>
</dbReference>
<protein>
    <submittedName>
        <fullName evidence="1">Unnamed protein product</fullName>
    </submittedName>
</protein>
<dbReference type="OrthoDB" id="122194at2759"/>
<comment type="caution">
    <text evidence="1">The sequence shown here is derived from an EMBL/GenBank/DDBJ whole genome shotgun (WGS) entry which is preliminary data.</text>
</comment>
<proteinExistence type="predicted"/>